<dbReference type="Proteomes" id="UP000267029">
    <property type="component" value="Unassembled WGS sequence"/>
</dbReference>
<name>A0A0R3UAG9_MESCO</name>
<feature type="domain" description="Protein Lines N-terminal" evidence="1">
    <location>
        <begin position="210"/>
        <end position="248"/>
    </location>
</feature>
<gene>
    <name evidence="2" type="ORF">MCOS_LOCUS3918</name>
</gene>
<proteinExistence type="predicted"/>
<sequence length="310" mass="35230">MITKKILEKLEGCEPPALLVLLTESAPSNFFLQNIDSRWVSIRKGVENLITTMVTNPTPLGLVKTQNVLTCWKRCLKALHKTKENLELSPSRLLVELHQLLAHALDNGLPSSLAYSLIRLLHKSVEVLFYDEWSFALRPSTSCAADDHLRAGVLSLVSNIDLASWSRSVHEDNLFDFGPRCYRLLVYTITRLAFALGESTRPSEIHLPSAHHLFTRLLESIDFDRYTLIDWLVSPETDFLAYLFAYSKRVCATDQRRWCLPVNWHQKPRVVELLNCLVESLKKLQSAGALPFSADLLVDRLARAIKVLIL</sequence>
<accession>A0A0R3UAG9</accession>
<dbReference type="AlphaFoldDB" id="A0A0R3UAG9"/>
<protein>
    <submittedName>
        <fullName evidence="4">LINES_N domain-containing protein</fullName>
    </submittedName>
</protein>
<dbReference type="OrthoDB" id="8251209at2759"/>
<keyword evidence="3" id="KW-1185">Reference proteome</keyword>
<reference evidence="2 3" key="2">
    <citation type="submission" date="2018-10" db="EMBL/GenBank/DDBJ databases">
        <authorList>
            <consortium name="Pathogen Informatics"/>
        </authorList>
    </citation>
    <scope>NUCLEOTIDE SEQUENCE [LARGE SCALE GENOMIC DNA]</scope>
</reference>
<evidence type="ECO:0000313" key="3">
    <source>
        <dbReference type="Proteomes" id="UP000267029"/>
    </source>
</evidence>
<reference evidence="4" key="1">
    <citation type="submission" date="2017-02" db="UniProtKB">
        <authorList>
            <consortium name="WormBaseParasite"/>
        </authorList>
    </citation>
    <scope>IDENTIFICATION</scope>
</reference>
<evidence type="ECO:0000313" key="4">
    <source>
        <dbReference type="WBParaSite" id="MCOS_0000391701-mRNA-1"/>
    </source>
</evidence>
<dbReference type="WBParaSite" id="MCOS_0000391701-mRNA-1">
    <property type="protein sequence ID" value="MCOS_0000391701-mRNA-1"/>
    <property type="gene ID" value="MCOS_0000391701"/>
</dbReference>
<evidence type="ECO:0000259" key="1">
    <source>
        <dbReference type="Pfam" id="PF14694"/>
    </source>
</evidence>
<evidence type="ECO:0000313" key="2">
    <source>
        <dbReference type="EMBL" id="VDD77915.1"/>
    </source>
</evidence>
<dbReference type="EMBL" id="UXSR01001103">
    <property type="protein sequence ID" value="VDD77915.1"/>
    <property type="molecule type" value="Genomic_DNA"/>
</dbReference>
<dbReference type="InterPro" id="IPR032794">
    <property type="entry name" value="LINES_N"/>
</dbReference>
<organism evidence="4">
    <name type="scientific">Mesocestoides corti</name>
    <name type="common">Flatworm</name>
    <dbReference type="NCBI Taxonomy" id="53468"/>
    <lineage>
        <taxon>Eukaryota</taxon>
        <taxon>Metazoa</taxon>
        <taxon>Spiralia</taxon>
        <taxon>Lophotrochozoa</taxon>
        <taxon>Platyhelminthes</taxon>
        <taxon>Cestoda</taxon>
        <taxon>Eucestoda</taxon>
        <taxon>Cyclophyllidea</taxon>
        <taxon>Mesocestoididae</taxon>
        <taxon>Mesocestoides</taxon>
    </lineage>
</organism>
<dbReference type="Pfam" id="PF14694">
    <property type="entry name" value="LINES_N"/>
    <property type="match status" value="1"/>
</dbReference>